<feature type="transmembrane region" description="Helical" evidence="8">
    <location>
        <begin position="84"/>
        <end position="103"/>
    </location>
</feature>
<dbReference type="SUPFAM" id="SSF103481">
    <property type="entry name" value="Multidrug resistance efflux transporter EmrE"/>
    <property type="match status" value="1"/>
</dbReference>
<keyword evidence="4 7" id="KW-0812">Transmembrane</keyword>
<dbReference type="Gene3D" id="1.10.3730.20">
    <property type="match status" value="1"/>
</dbReference>
<reference evidence="10 11" key="1">
    <citation type="submission" date="2020-02" db="EMBL/GenBank/DDBJ databases">
        <title>Bacillus aquiflavi sp. nov., isolated from yellow water of strong flavor Chinese baijiu in Yibin region of China.</title>
        <authorList>
            <person name="Xie J."/>
        </authorList>
    </citation>
    <scope>NUCLEOTIDE SEQUENCE [LARGE SCALE GENOMIC DNA]</scope>
    <source>
        <strain evidence="10 11">3H-10</strain>
    </source>
</reference>
<name>A0A6B3VP63_9BACI</name>
<dbReference type="PANTHER" id="PTHR30561:SF0">
    <property type="entry name" value="GUANIDINIUM EXPORTER"/>
    <property type="match status" value="1"/>
</dbReference>
<evidence type="ECO:0000313" key="12">
    <source>
        <dbReference type="Proteomes" id="UP000570010"/>
    </source>
</evidence>
<evidence type="ECO:0000256" key="7">
    <source>
        <dbReference type="RuleBase" id="RU003942"/>
    </source>
</evidence>
<organism evidence="10 11">
    <name type="scientific">Bacillus aquiflavi</name>
    <dbReference type="NCBI Taxonomy" id="2672567"/>
    <lineage>
        <taxon>Bacteria</taxon>
        <taxon>Bacillati</taxon>
        <taxon>Bacillota</taxon>
        <taxon>Bacilli</taxon>
        <taxon>Bacillales</taxon>
        <taxon>Bacillaceae</taxon>
        <taxon>Bacillus</taxon>
    </lineage>
</organism>
<keyword evidence="6 8" id="KW-0472">Membrane</keyword>
<feature type="transmembrane region" description="Helical" evidence="8">
    <location>
        <begin position="59"/>
        <end position="78"/>
    </location>
</feature>
<accession>A0A6B3VP63</accession>
<evidence type="ECO:0000256" key="2">
    <source>
        <dbReference type="ARBA" id="ARBA00022448"/>
    </source>
</evidence>
<dbReference type="FunFam" id="1.10.3730.20:FF:000001">
    <property type="entry name" value="Quaternary ammonium compound resistance transporter SugE"/>
    <property type="match status" value="1"/>
</dbReference>
<comment type="similarity">
    <text evidence="7">Belongs to the drug/metabolite transporter (DMT) superfamily. Small multidrug resistance (SMR) (TC 2.A.7.1) family.</text>
</comment>
<evidence type="ECO:0000256" key="5">
    <source>
        <dbReference type="ARBA" id="ARBA00022989"/>
    </source>
</evidence>
<dbReference type="InterPro" id="IPR045324">
    <property type="entry name" value="Small_multidrug_res"/>
</dbReference>
<dbReference type="RefSeq" id="WP_163239092.1">
    <property type="nucleotide sequence ID" value="NZ_CP082780.1"/>
</dbReference>
<evidence type="ECO:0000256" key="4">
    <source>
        <dbReference type="ARBA" id="ARBA00022692"/>
    </source>
</evidence>
<dbReference type="GO" id="GO:0022857">
    <property type="term" value="F:transmembrane transporter activity"/>
    <property type="evidence" value="ECO:0007669"/>
    <property type="project" value="InterPro"/>
</dbReference>
<dbReference type="Proteomes" id="UP000472971">
    <property type="component" value="Unassembled WGS sequence"/>
</dbReference>
<gene>
    <name evidence="10" type="ORF">G4D64_00890</name>
    <name evidence="9" type="ORF">H1Z61_00890</name>
</gene>
<dbReference type="EMBL" id="JACEIO010000001">
    <property type="protein sequence ID" value="MBA4535724.1"/>
    <property type="molecule type" value="Genomic_DNA"/>
</dbReference>
<dbReference type="PANTHER" id="PTHR30561">
    <property type="entry name" value="SMR FAMILY PROTON-DEPENDENT DRUG EFFLUX TRANSPORTER SUGE"/>
    <property type="match status" value="1"/>
</dbReference>
<evidence type="ECO:0000256" key="8">
    <source>
        <dbReference type="SAM" id="Phobius"/>
    </source>
</evidence>
<protein>
    <submittedName>
        <fullName evidence="10">Multidrug efflux SMR transporter</fullName>
    </submittedName>
</protein>
<reference evidence="9 12" key="2">
    <citation type="submission" date="2020-07" db="EMBL/GenBank/DDBJ databases">
        <authorList>
            <person name="Feng H."/>
        </authorList>
    </citation>
    <scope>NUCLEOTIDE SEQUENCE [LARGE SCALE GENOMIC DNA]</scope>
    <source>
        <strain evidence="9">S-12</strain>
        <strain evidence="12">s-12</strain>
    </source>
</reference>
<dbReference type="Pfam" id="PF00893">
    <property type="entry name" value="Multi_Drug_Res"/>
    <property type="match status" value="1"/>
</dbReference>
<dbReference type="Proteomes" id="UP000570010">
    <property type="component" value="Unassembled WGS sequence"/>
</dbReference>
<sequence length="104" mass="11702">MAWIYLTLAGIEEIISVIAMKYVDGFKRKWPIAVMVIGFGFSFFFLSRAMQILPSGVAYAFWMAVGAIGISLVGLIWFKEKLSWLQWMFLIFILIGAIGLKATA</sequence>
<dbReference type="GO" id="GO:0005886">
    <property type="term" value="C:plasma membrane"/>
    <property type="evidence" value="ECO:0007669"/>
    <property type="project" value="UniProtKB-SubCell"/>
</dbReference>
<keyword evidence="5 8" id="KW-1133">Transmembrane helix</keyword>
<evidence type="ECO:0000313" key="11">
    <source>
        <dbReference type="Proteomes" id="UP000472971"/>
    </source>
</evidence>
<comment type="subcellular location">
    <subcellularLocation>
        <location evidence="1 7">Cell membrane</location>
        <topology evidence="1 7">Multi-pass membrane protein</topology>
    </subcellularLocation>
</comment>
<evidence type="ECO:0000256" key="1">
    <source>
        <dbReference type="ARBA" id="ARBA00004651"/>
    </source>
</evidence>
<evidence type="ECO:0000313" key="10">
    <source>
        <dbReference type="EMBL" id="NEY80100.1"/>
    </source>
</evidence>
<feature type="transmembrane region" description="Helical" evidence="8">
    <location>
        <begin position="30"/>
        <end position="47"/>
    </location>
</feature>
<dbReference type="AlphaFoldDB" id="A0A6B3VP63"/>
<keyword evidence="3" id="KW-1003">Cell membrane</keyword>
<comment type="caution">
    <text evidence="10">The sequence shown here is derived from an EMBL/GenBank/DDBJ whole genome shotgun (WGS) entry which is preliminary data.</text>
</comment>
<evidence type="ECO:0000313" key="9">
    <source>
        <dbReference type="EMBL" id="MBA4535724.1"/>
    </source>
</evidence>
<dbReference type="InterPro" id="IPR037185">
    <property type="entry name" value="EmrE-like"/>
</dbReference>
<dbReference type="InterPro" id="IPR000390">
    <property type="entry name" value="Small_drug/metabolite_transptr"/>
</dbReference>
<keyword evidence="11" id="KW-1185">Reference proteome</keyword>
<evidence type="ECO:0000256" key="3">
    <source>
        <dbReference type="ARBA" id="ARBA00022475"/>
    </source>
</evidence>
<keyword evidence="2" id="KW-0813">Transport</keyword>
<proteinExistence type="inferred from homology"/>
<dbReference type="EMBL" id="JAAIWN010000001">
    <property type="protein sequence ID" value="NEY80100.1"/>
    <property type="molecule type" value="Genomic_DNA"/>
</dbReference>
<evidence type="ECO:0000256" key="6">
    <source>
        <dbReference type="ARBA" id="ARBA00023136"/>
    </source>
</evidence>